<protein>
    <submittedName>
        <fullName evidence="2">ABC transporter permease</fullName>
    </submittedName>
</protein>
<reference evidence="2 3" key="1">
    <citation type="submission" date="2020-02" db="EMBL/GenBank/DDBJ databases">
        <title>Geodermatophilus sabuli CPCC 205279 I12A-02694.</title>
        <authorList>
            <person name="Jiang Z."/>
        </authorList>
    </citation>
    <scope>NUCLEOTIDE SEQUENCE [LARGE SCALE GENOMIC DNA]</scope>
    <source>
        <strain evidence="2 3">I12A-02694</strain>
    </source>
</reference>
<dbReference type="EMBL" id="JAAGWF010000002">
    <property type="protein sequence ID" value="NEK56587.1"/>
    <property type="molecule type" value="Genomic_DNA"/>
</dbReference>
<feature type="transmembrane region" description="Helical" evidence="1">
    <location>
        <begin position="236"/>
        <end position="260"/>
    </location>
</feature>
<dbReference type="Proteomes" id="UP000470246">
    <property type="component" value="Unassembled WGS sequence"/>
</dbReference>
<feature type="transmembrane region" description="Helical" evidence="1">
    <location>
        <begin position="211"/>
        <end position="231"/>
    </location>
</feature>
<accession>A0A7K3VY80</accession>
<feature type="transmembrane region" description="Helical" evidence="1">
    <location>
        <begin position="151"/>
        <end position="171"/>
    </location>
</feature>
<evidence type="ECO:0000313" key="2">
    <source>
        <dbReference type="EMBL" id="NEK56587.1"/>
    </source>
</evidence>
<feature type="transmembrane region" description="Helical" evidence="1">
    <location>
        <begin position="17"/>
        <end position="38"/>
    </location>
</feature>
<keyword evidence="1" id="KW-1133">Transmembrane helix</keyword>
<evidence type="ECO:0000313" key="3">
    <source>
        <dbReference type="Proteomes" id="UP000470246"/>
    </source>
</evidence>
<feature type="transmembrane region" description="Helical" evidence="1">
    <location>
        <begin position="183"/>
        <end position="205"/>
    </location>
</feature>
<feature type="transmembrane region" description="Helical" evidence="1">
    <location>
        <begin position="300"/>
        <end position="319"/>
    </location>
</feature>
<comment type="caution">
    <text evidence="2">The sequence shown here is derived from an EMBL/GenBank/DDBJ whole genome shotgun (WGS) entry which is preliminary data.</text>
</comment>
<keyword evidence="3" id="KW-1185">Reference proteome</keyword>
<keyword evidence="1" id="KW-0472">Membrane</keyword>
<sequence>MIGCSGADPEASARPTVLIGVVVGLAAAICLMLLAFSAPPMNSGPHDLPLAISGPAPAVSRLQNALDEKSPRGFDVAVYARGDEVTGAIEDRDAVGGISLTPEGVEVKTASAAGVPYTTLLHDVGDGLAAEGLAVVYTDVVPLTDDDPTGAGIAALALPLAIGGTVSAVLLSTLSRRRRALRVAGSVAFSALAGLATTAMLQYWLGAVDGTYWGTAAGVGLGIAAISLTILGLESLLGYAGIAIGALTMVFVANPLSALATGPAWLPQPWGDIGQLLPIGAAGTVIRSAAFFDGAGSQRALLVLGGWILLGLVLLVVSLRRPTTTLRAHVGGEPG</sequence>
<keyword evidence="1" id="KW-0812">Transmembrane</keyword>
<proteinExistence type="predicted"/>
<organism evidence="2 3">
    <name type="scientific">Geodermatophilus sabuli</name>
    <dbReference type="NCBI Taxonomy" id="1564158"/>
    <lineage>
        <taxon>Bacteria</taxon>
        <taxon>Bacillati</taxon>
        <taxon>Actinomycetota</taxon>
        <taxon>Actinomycetes</taxon>
        <taxon>Geodermatophilales</taxon>
        <taxon>Geodermatophilaceae</taxon>
        <taxon>Geodermatophilus</taxon>
    </lineage>
</organism>
<dbReference type="AlphaFoldDB" id="A0A7K3VY80"/>
<evidence type="ECO:0000256" key="1">
    <source>
        <dbReference type="SAM" id="Phobius"/>
    </source>
</evidence>
<name>A0A7K3VY80_9ACTN</name>
<gene>
    <name evidence="2" type="ORF">GCU56_01695</name>
</gene>